<reference evidence="2 3" key="1">
    <citation type="submission" date="2019-09" db="EMBL/GenBank/DDBJ databases">
        <title>Bird 10,000 Genomes (B10K) Project - Family phase.</title>
        <authorList>
            <person name="Zhang G."/>
        </authorList>
    </citation>
    <scope>NUCLEOTIDE SEQUENCE [LARGE SCALE GENOMIC DNA]</scope>
    <source>
        <strain evidence="2">OUT-0020</strain>
        <tissue evidence="2">Liver</tissue>
    </source>
</reference>
<dbReference type="AlphaFoldDB" id="A0A7L3S8S9"/>
<dbReference type="PANTHER" id="PTHR45857">
    <property type="entry name" value="FORMIN-LIKE PROTEIN"/>
    <property type="match status" value="1"/>
</dbReference>
<gene>
    <name evidence="2" type="primary">Fmnl1_2</name>
    <name evidence="2" type="ORF">CEPGRY_R15770</name>
</gene>
<proteinExistence type="predicted"/>
<accession>A0A7L3S8S9</accession>
<dbReference type="GO" id="GO:0051015">
    <property type="term" value="F:actin filament binding"/>
    <property type="evidence" value="ECO:0007669"/>
    <property type="project" value="TreeGrafter"/>
</dbReference>
<dbReference type="GO" id="GO:0005829">
    <property type="term" value="C:cytosol"/>
    <property type="evidence" value="ECO:0007669"/>
    <property type="project" value="TreeGrafter"/>
</dbReference>
<feature type="region of interest" description="Disordered" evidence="1">
    <location>
        <begin position="100"/>
        <end position="145"/>
    </location>
</feature>
<name>A0A7L3S8S9_CEPGR</name>
<feature type="compositionally biased region" description="Low complexity" evidence="1">
    <location>
        <begin position="100"/>
        <end position="125"/>
    </location>
</feature>
<evidence type="ECO:0000313" key="3">
    <source>
        <dbReference type="Proteomes" id="UP000578766"/>
    </source>
</evidence>
<dbReference type="GO" id="GO:0030866">
    <property type="term" value="P:cortical actin cytoskeleton organization"/>
    <property type="evidence" value="ECO:0007669"/>
    <property type="project" value="TreeGrafter"/>
</dbReference>
<feature type="region of interest" description="Disordered" evidence="1">
    <location>
        <begin position="28"/>
        <end position="52"/>
    </location>
</feature>
<dbReference type="Proteomes" id="UP000578766">
    <property type="component" value="Unassembled WGS sequence"/>
</dbReference>
<organism evidence="2 3">
    <name type="scientific">Cepphus grylle</name>
    <name type="common">Black guillemot</name>
    <name type="synonym">Alca grylle</name>
    <dbReference type="NCBI Taxonomy" id="28697"/>
    <lineage>
        <taxon>Eukaryota</taxon>
        <taxon>Metazoa</taxon>
        <taxon>Chordata</taxon>
        <taxon>Craniata</taxon>
        <taxon>Vertebrata</taxon>
        <taxon>Euteleostomi</taxon>
        <taxon>Archelosauria</taxon>
        <taxon>Archosauria</taxon>
        <taxon>Dinosauria</taxon>
        <taxon>Saurischia</taxon>
        <taxon>Theropoda</taxon>
        <taxon>Coelurosauria</taxon>
        <taxon>Aves</taxon>
        <taxon>Neognathae</taxon>
        <taxon>Neoaves</taxon>
        <taxon>Charadriiformes</taxon>
        <taxon>Alcidae</taxon>
        <taxon>Cepphus</taxon>
    </lineage>
</organism>
<feature type="compositionally biased region" description="Pro residues" evidence="1">
    <location>
        <begin position="126"/>
        <end position="145"/>
    </location>
</feature>
<evidence type="ECO:0000313" key="2">
    <source>
        <dbReference type="EMBL" id="NXV22921.1"/>
    </source>
</evidence>
<evidence type="ECO:0000256" key="1">
    <source>
        <dbReference type="SAM" id="MobiDB-lite"/>
    </source>
</evidence>
<feature type="non-terminal residue" evidence="2">
    <location>
        <position position="145"/>
    </location>
</feature>
<dbReference type="InterPro" id="IPR043592">
    <property type="entry name" value="FMNL_animal"/>
</dbReference>
<comment type="caution">
    <text evidence="2">The sequence shown here is derived from an EMBL/GenBank/DDBJ whole genome shotgun (WGS) entry which is preliminary data.</text>
</comment>
<feature type="compositionally biased region" description="Pro residues" evidence="1">
    <location>
        <begin position="40"/>
        <end position="50"/>
    </location>
</feature>
<sequence>QLTEKLQDAENDSMAKIAELEKQLSQARRELEALREQLSPPRPPSPPAPQPQECYRLALERRLAELEEKGLVQILRGPDGDVAIEIVPVVIETPATPVVTGEAAATTAATTTATAATGADTTDAPAPAPSPAPAPAAPLPPPPPP</sequence>
<dbReference type="PANTHER" id="PTHR45857:SF2">
    <property type="entry name" value="FORMIN-LIKE PROTEIN 1"/>
    <property type="match status" value="1"/>
</dbReference>
<dbReference type="EMBL" id="VZUD01000335">
    <property type="protein sequence ID" value="NXV22921.1"/>
    <property type="molecule type" value="Genomic_DNA"/>
</dbReference>
<dbReference type="GO" id="GO:0008360">
    <property type="term" value="P:regulation of cell shape"/>
    <property type="evidence" value="ECO:0007669"/>
    <property type="project" value="TreeGrafter"/>
</dbReference>
<protein>
    <submittedName>
        <fullName evidence="2">FMNL1 protein</fullName>
    </submittedName>
</protein>
<keyword evidence="3" id="KW-1185">Reference proteome</keyword>
<dbReference type="GO" id="GO:0016477">
    <property type="term" value="P:cell migration"/>
    <property type="evidence" value="ECO:0007669"/>
    <property type="project" value="TreeGrafter"/>
</dbReference>
<feature type="non-terminal residue" evidence="2">
    <location>
        <position position="1"/>
    </location>
</feature>